<dbReference type="CDD" id="cd05008">
    <property type="entry name" value="SIS_GlmS_GlmD_1"/>
    <property type="match status" value="1"/>
</dbReference>
<feature type="domain" description="SIS" evidence="3">
    <location>
        <begin position="200"/>
        <end position="331"/>
    </location>
</feature>
<evidence type="ECO:0000256" key="1">
    <source>
        <dbReference type="ARBA" id="ARBA00022576"/>
    </source>
</evidence>
<keyword evidence="5" id="KW-1185">Reference proteome</keyword>
<dbReference type="PANTHER" id="PTHR10937">
    <property type="entry name" value="GLUCOSAMINE--FRUCTOSE-6-PHOSPHATE AMINOTRANSFERASE, ISOMERIZING"/>
    <property type="match status" value="1"/>
</dbReference>
<evidence type="ECO:0000313" key="4">
    <source>
        <dbReference type="EMBL" id="POF29332.1"/>
    </source>
</evidence>
<dbReference type="InterPro" id="IPR046348">
    <property type="entry name" value="SIS_dom_sf"/>
</dbReference>
<sequence>MSDITTADAGTHMRREIEEIPDAARRLLSDGHPHIREIAAKAGAPVFLASVARGSSDHAATFLKYASEIYLGLAMASLGPSVSSVYGGRVRLSQALVIAISQSGASPDILSVVESASHQGAFTVGLTNTPESPLARLSGATVDICAGPERSVAATKTFVNSILAGLLLLAEIGGDQTLLKALSRLPDHFERAIAMDWRTLAGSIEKRGSLYVVGRGPGLAIAHEAALKFKETCQIHAEAYSSAEVMHGPVSIVENGYPILALGVRDAAEEGLAEAADRMAGQGGEVFATTAKVRQATRIPFEATDHPLTDALVQIVSFYAFIEWFARHRGFNPDIPKHLKKVTQTV</sequence>
<dbReference type="InterPro" id="IPR001347">
    <property type="entry name" value="SIS_dom"/>
</dbReference>
<dbReference type="OrthoDB" id="9761808at2"/>
<evidence type="ECO:0000259" key="3">
    <source>
        <dbReference type="PROSITE" id="PS51464"/>
    </source>
</evidence>
<accession>A0A2S3UNN9</accession>
<protein>
    <submittedName>
        <fullName evidence="4">Glucosamine--fructose-6-phosphate aminotransferase (Isomerizing)</fullName>
    </submittedName>
</protein>
<proteinExistence type="predicted"/>
<organism evidence="4 5">
    <name type="scientific">Roseibium marinum</name>
    <dbReference type="NCBI Taxonomy" id="281252"/>
    <lineage>
        <taxon>Bacteria</taxon>
        <taxon>Pseudomonadati</taxon>
        <taxon>Pseudomonadota</taxon>
        <taxon>Alphaproteobacteria</taxon>
        <taxon>Hyphomicrobiales</taxon>
        <taxon>Stappiaceae</taxon>
        <taxon>Roseibium</taxon>
    </lineage>
</organism>
<gene>
    <name evidence="4" type="ORF">CLV41_109105</name>
</gene>
<reference evidence="4 5" key="1">
    <citation type="submission" date="2018-01" db="EMBL/GenBank/DDBJ databases">
        <title>Genomic Encyclopedia of Archaeal and Bacterial Type Strains, Phase II (KMG-II): from individual species to whole genera.</title>
        <authorList>
            <person name="Goeker M."/>
        </authorList>
    </citation>
    <scope>NUCLEOTIDE SEQUENCE [LARGE SCALE GENOMIC DNA]</scope>
    <source>
        <strain evidence="4 5">DSM 17023</strain>
    </source>
</reference>
<dbReference type="Gene3D" id="3.40.50.10490">
    <property type="entry name" value="Glucose-6-phosphate isomerase like protein, domain 1"/>
    <property type="match status" value="2"/>
</dbReference>
<comment type="caution">
    <text evidence="4">The sequence shown here is derived from an EMBL/GenBank/DDBJ whole genome shotgun (WGS) entry which is preliminary data.</text>
</comment>
<evidence type="ECO:0000313" key="5">
    <source>
        <dbReference type="Proteomes" id="UP000236959"/>
    </source>
</evidence>
<dbReference type="InterPro" id="IPR035490">
    <property type="entry name" value="GlmS/FrlB_SIS"/>
</dbReference>
<dbReference type="GO" id="GO:0097367">
    <property type="term" value="F:carbohydrate derivative binding"/>
    <property type="evidence" value="ECO:0007669"/>
    <property type="project" value="InterPro"/>
</dbReference>
<keyword evidence="1 4" id="KW-0032">Aminotransferase</keyword>
<dbReference type="GO" id="GO:0008483">
    <property type="term" value="F:transaminase activity"/>
    <property type="evidence" value="ECO:0007669"/>
    <property type="project" value="UniProtKB-KW"/>
</dbReference>
<dbReference type="Pfam" id="PF01380">
    <property type="entry name" value="SIS"/>
    <property type="match status" value="2"/>
</dbReference>
<keyword evidence="2" id="KW-0677">Repeat</keyword>
<dbReference type="CDD" id="cd05009">
    <property type="entry name" value="SIS_GlmS_GlmD_2"/>
    <property type="match status" value="1"/>
</dbReference>
<dbReference type="AlphaFoldDB" id="A0A2S3UNN9"/>
<dbReference type="GO" id="GO:1901135">
    <property type="term" value="P:carbohydrate derivative metabolic process"/>
    <property type="evidence" value="ECO:0007669"/>
    <property type="project" value="InterPro"/>
</dbReference>
<dbReference type="Proteomes" id="UP000236959">
    <property type="component" value="Unassembled WGS sequence"/>
</dbReference>
<name>A0A2S3UNN9_9HYPH</name>
<dbReference type="EMBL" id="PPCN01000009">
    <property type="protein sequence ID" value="POF29332.1"/>
    <property type="molecule type" value="Genomic_DNA"/>
</dbReference>
<dbReference type="RefSeq" id="WP_103224013.1">
    <property type="nucleotide sequence ID" value="NZ_PPCN01000009.1"/>
</dbReference>
<dbReference type="PANTHER" id="PTHR10937:SF8">
    <property type="entry name" value="AMINOTRANSFERASE-RELATED"/>
    <property type="match status" value="1"/>
</dbReference>
<dbReference type="SUPFAM" id="SSF53697">
    <property type="entry name" value="SIS domain"/>
    <property type="match status" value="1"/>
</dbReference>
<dbReference type="InterPro" id="IPR035466">
    <property type="entry name" value="GlmS/AgaS_SIS"/>
</dbReference>
<dbReference type="PROSITE" id="PS51464">
    <property type="entry name" value="SIS"/>
    <property type="match status" value="2"/>
</dbReference>
<feature type="domain" description="SIS" evidence="3">
    <location>
        <begin position="38"/>
        <end position="179"/>
    </location>
</feature>
<evidence type="ECO:0000256" key="2">
    <source>
        <dbReference type="ARBA" id="ARBA00022737"/>
    </source>
</evidence>
<keyword evidence="4" id="KW-0808">Transferase</keyword>